<evidence type="ECO:0000313" key="1">
    <source>
        <dbReference type="EMBL" id="MBV2143103.1"/>
    </source>
</evidence>
<dbReference type="EMBL" id="JAHRVA010000002">
    <property type="protein sequence ID" value="MBV2143103.1"/>
    <property type="molecule type" value="Genomic_DNA"/>
</dbReference>
<proteinExistence type="predicted"/>
<name>A0A949PM11_9HYPH</name>
<dbReference type="Proteomes" id="UP000752297">
    <property type="component" value="Unassembled WGS sequence"/>
</dbReference>
<sequence length="66" mass="7484">MNALVQSYDDEIEQVLSYYKGDVRAAIEGLLKDRDFLVKEIEYASLAMSFGYSRGWKPSIIQGYAA</sequence>
<accession>A0A949PM11</accession>
<evidence type="ECO:0000313" key="2">
    <source>
        <dbReference type="Proteomes" id="UP000752297"/>
    </source>
</evidence>
<gene>
    <name evidence="1" type="ORF">KUG47_06290</name>
</gene>
<organism evidence="1 2">
    <name type="scientific">Falsochrobactrum tianjinense</name>
    <dbReference type="NCBI Taxonomy" id="2706015"/>
    <lineage>
        <taxon>Bacteria</taxon>
        <taxon>Pseudomonadati</taxon>
        <taxon>Pseudomonadota</taxon>
        <taxon>Alphaproteobacteria</taxon>
        <taxon>Hyphomicrobiales</taxon>
        <taxon>Brucellaceae</taxon>
        <taxon>Falsochrobactrum</taxon>
    </lineage>
</organism>
<keyword evidence="2" id="KW-1185">Reference proteome</keyword>
<dbReference type="AlphaFoldDB" id="A0A949PM11"/>
<protein>
    <submittedName>
        <fullName evidence="1">Uncharacterized protein</fullName>
    </submittedName>
</protein>
<reference evidence="1 2" key="1">
    <citation type="submission" date="2021-06" db="EMBL/GenBank/DDBJ databases">
        <title>Falsochrobactrum tianjin sp.nov., a new petroleum-degrading bacteria isolated from oily soils.</title>
        <authorList>
            <person name="Chen G."/>
            <person name="Chen H."/>
            <person name="Tian J."/>
            <person name="Qing J."/>
            <person name="Zhong L."/>
            <person name="Ma W."/>
            <person name="Song Y."/>
            <person name="Cui X."/>
            <person name="Yan B."/>
        </authorList>
    </citation>
    <scope>NUCLEOTIDE SEQUENCE [LARGE SCALE GENOMIC DNA]</scope>
    <source>
        <strain evidence="1 2">TDYN1</strain>
    </source>
</reference>
<dbReference type="RefSeq" id="WP_217677114.1">
    <property type="nucleotide sequence ID" value="NZ_JAHRVA010000002.1"/>
</dbReference>
<comment type="caution">
    <text evidence="1">The sequence shown here is derived from an EMBL/GenBank/DDBJ whole genome shotgun (WGS) entry which is preliminary data.</text>
</comment>